<name>A0A345Z2M3_9MOLU</name>
<keyword evidence="4 5" id="KW-0378">Hydrolase</keyword>
<dbReference type="SUPFAM" id="SSF53098">
    <property type="entry name" value="Ribonuclease H-like"/>
    <property type="match status" value="1"/>
</dbReference>
<keyword evidence="2 5" id="KW-0690">Ribosome biogenesis</keyword>
<dbReference type="OrthoDB" id="9796140at2"/>
<dbReference type="HAMAP" id="MF_00651">
    <property type="entry name" value="Nuclease_YqgF"/>
    <property type="match status" value="1"/>
</dbReference>
<dbReference type="GO" id="GO:0005829">
    <property type="term" value="C:cytosol"/>
    <property type="evidence" value="ECO:0007669"/>
    <property type="project" value="TreeGrafter"/>
</dbReference>
<evidence type="ECO:0000256" key="1">
    <source>
        <dbReference type="ARBA" id="ARBA00022490"/>
    </source>
</evidence>
<keyword evidence="1 5" id="KW-0963">Cytoplasm</keyword>
<dbReference type="InterPro" id="IPR012337">
    <property type="entry name" value="RNaseH-like_sf"/>
</dbReference>
<dbReference type="InterPro" id="IPR005227">
    <property type="entry name" value="YqgF"/>
</dbReference>
<comment type="similarity">
    <text evidence="5">Belongs to the YqgF HJR family.</text>
</comment>
<keyword evidence="8" id="KW-1185">Reference proteome</keyword>
<keyword evidence="3 5" id="KW-0540">Nuclease</keyword>
<dbReference type="KEGG" id="salx:SALLE_v1c01760"/>
<dbReference type="InterPro" id="IPR006641">
    <property type="entry name" value="YqgF/RNaseH-like_dom"/>
</dbReference>
<evidence type="ECO:0000259" key="6">
    <source>
        <dbReference type="SMART" id="SM00732"/>
    </source>
</evidence>
<comment type="function">
    <text evidence="5">Could be a nuclease involved in processing of the 5'-end of pre-16S rRNA.</text>
</comment>
<protein>
    <recommendedName>
        <fullName evidence="5">Putative pre-16S rRNA nuclease</fullName>
        <ecNumber evidence="5">3.1.-.-</ecNumber>
    </recommendedName>
</protein>
<dbReference type="SMART" id="SM00732">
    <property type="entry name" value="YqgFc"/>
    <property type="match status" value="1"/>
</dbReference>
<accession>A0A345Z2M3</accession>
<evidence type="ECO:0000313" key="7">
    <source>
        <dbReference type="EMBL" id="AXK50852.1"/>
    </source>
</evidence>
<dbReference type="GO" id="GO:0004518">
    <property type="term" value="F:nuclease activity"/>
    <property type="evidence" value="ECO:0007669"/>
    <property type="project" value="UniProtKB-KW"/>
</dbReference>
<proteinExistence type="inferred from homology"/>
<organism evidence="7 8">
    <name type="scientific">Spiroplasma alleghenense</name>
    <dbReference type="NCBI Taxonomy" id="216931"/>
    <lineage>
        <taxon>Bacteria</taxon>
        <taxon>Bacillati</taxon>
        <taxon>Mycoplasmatota</taxon>
        <taxon>Mollicutes</taxon>
        <taxon>Entomoplasmatales</taxon>
        <taxon>Spiroplasmataceae</taxon>
        <taxon>Spiroplasma</taxon>
    </lineage>
</organism>
<evidence type="ECO:0000256" key="2">
    <source>
        <dbReference type="ARBA" id="ARBA00022517"/>
    </source>
</evidence>
<dbReference type="PANTHER" id="PTHR33317">
    <property type="entry name" value="POLYNUCLEOTIDYL TRANSFERASE, RIBONUCLEASE H-LIKE SUPERFAMILY PROTEIN"/>
    <property type="match status" value="1"/>
</dbReference>
<dbReference type="NCBIfam" id="TIGR00250">
    <property type="entry name" value="RNAse_H_YqgF"/>
    <property type="match status" value="1"/>
</dbReference>
<sequence>MKYIGIDLGAKTMGLAISSGIVANPLGTIRFEEYDFEVAINLLNQYLVDNQITAIVIGYPLNMNSSAGHRAEMVDYFIEVLSTIYPQWNDNNIFKVDERLTTRMAKAIMIEADISRKKQKQSKDSLAAQLILETYLAQIDNKSLN</sequence>
<dbReference type="GO" id="GO:0016788">
    <property type="term" value="F:hydrolase activity, acting on ester bonds"/>
    <property type="evidence" value="ECO:0007669"/>
    <property type="project" value="UniProtKB-UniRule"/>
</dbReference>
<dbReference type="GO" id="GO:0000967">
    <property type="term" value="P:rRNA 5'-end processing"/>
    <property type="evidence" value="ECO:0007669"/>
    <property type="project" value="UniProtKB-UniRule"/>
</dbReference>
<dbReference type="PANTHER" id="PTHR33317:SF4">
    <property type="entry name" value="POLYNUCLEOTIDYL TRANSFERASE, RIBONUCLEASE H-LIKE SUPERFAMILY PROTEIN"/>
    <property type="match status" value="1"/>
</dbReference>
<dbReference type="Pfam" id="PF03652">
    <property type="entry name" value="RuvX"/>
    <property type="match status" value="1"/>
</dbReference>
<dbReference type="AlphaFoldDB" id="A0A345Z2M3"/>
<gene>
    <name evidence="7" type="primary">ruvX</name>
    <name evidence="7" type="ORF">SALLE_v1c01760</name>
</gene>
<evidence type="ECO:0000256" key="4">
    <source>
        <dbReference type="ARBA" id="ARBA00022801"/>
    </source>
</evidence>
<evidence type="ECO:0000313" key="8">
    <source>
        <dbReference type="Proteomes" id="UP000254792"/>
    </source>
</evidence>
<reference evidence="7 8" key="1">
    <citation type="submission" date="2018-07" db="EMBL/GenBank/DDBJ databases">
        <title>Complete genome sequence of Spiroplasma alleghenense PLHS-1 (ATCC 51752).</title>
        <authorList>
            <person name="Chou L."/>
            <person name="Lee T.-Y."/>
            <person name="Tsai Y.-M."/>
            <person name="Kuo C.-H."/>
        </authorList>
    </citation>
    <scope>NUCLEOTIDE SEQUENCE [LARGE SCALE GENOMIC DNA]</scope>
    <source>
        <strain evidence="7 8">PLHS-1</strain>
    </source>
</reference>
<evidence type="ECO:0000256" key="3">
    <source>
        <dbReference type="ARBA" id="ARBA00022722"/>
    </source>
</evidence>
<dbReference type="Gene3D" id="3.30.420.140">
    <property type="entry name" value="YqgF/RNase H-like domain"/>
    <property type="match status" value="1"/>
</dbReference>
<dbReference type="EMBL" id="CP031376">
    <property type="protein sequence ID" value="AXK50852.1"/>
    <property type="molecule type" value="Genomic_DNA"/>
</dbReference>
<dbReference type="CDD" id="cd16964">
    <property type="entry name" value="YqgF"/>
    <property type="match status" value="1"/>
</dbReference>
<dbReference type="InterPro" id="IPR037027">
    <property type="entry name" value="YqgF/RNaseH-like_dom_sf"/>
</dbReference>
<evidence type="ECO:0000256" key="5">
    <source>
        <dbReference type="HAMAP-Rule" id="MF_00651"/>
    </source>
</evidence>
<comment type="subcellular location">
    <subcellularLocation>
        <location evidence="5">Cytoplasm</location>
    </subcellularLocation>
</comment>
<dbReference type="Proteomes" id="UP000254792">
    <property type="component" value="Chromosome"/>
</dbReference>
<dbReference type="EC" id="3.1.-.-" evidence="5"/>
<feature type="domain" description="YqgF/RNase H-like" evidence="6">
    <location>
        <begin position="1"/>
        <end position="105"/>
    </location>
</feature>